<dbReference type="FunFam" id="3.40.630.30:FF:000047">
    <property type="entry name" value="Acetyltransferase, GNAT family"/>
    <property type="match status" value="1"/>
</dbReference>
<gene>
    <name evidence="2" type="ORF">BN860_00144g</name>
</gene>
<dbReference type="AlphaFoldDB" id="A0A8J2TBN6"/>
<dbReference type="GO" id="GO:0008999">
    <property type="term" value="F:protein-N-terminal-alanine acetyltransferase activity"/>
    <property type="evidence" value="ECO:0007669"/>
    <property type="project" value="TreeGrafter"/>
</dbReference>
<dbReference type="PANTHER" id="PTHR43441">
    <property type="entry name" value="RIBOSOMAL-PROTEIN-SERINE ACETYLTRANSFERASE"/>
    <property type="match status" value="1"/>
</dbReference>
<dbReference type="EMBL" id="HG316469">
    <property type="protein sequence ID" value="CDF91923.1"/>
    <property type="molecule type" value="Genomic_DNA"/>
</dbReference>
<evidence type="ECO:0000259" key="1">
    <source>
        <dbReference type="PROSITE" id="PS51186"/>
    </source>
</evidence>
<keyword evidence="3" id="KW-1185">Reference proteome</keyword>
<dbReference type="OrthoDB" id="41238at2759"/>
<name>A0A8J2TBN6_ZYGB2</name>
<evidence type="ECO:0000313" key="2">
    <source>
        <dbReference type="EMBL" id="CDF91923.1"/>
    </source>
</evidence>
<protein>
    <submittedName>
        <fullName evidence="2">ZYBA0S16-00144g1_1</fullName>
    </submittedName>
</protein>
<feature type="domain" description="N-acetyltransferase" evidence="1">
    <location>
        <begin position="47"/>
        <end position="190"/>
    </location>
</feature>
<evidence type="ECO:0000313" key="3">
    <source>
        <dbReference type="Proteomes" id="UP000019375"/>
    </source>
</evidence>
<proteinExistence type="predicted"/>
<accession>A0A8J2TBN6</accession>
<dbReference type="PANTHER" id="PTHR43441:SF2">
    <property type="entry name" value="FAMILY ACETYLTRANSFERASE, PUTATIVE (AFU_ORTHOLOGUE AFUA_7G00850)-RELATED"/>
    <property type="match status" value="1"/>
</dbReference>
<dbReference type="PROSITE" id="PS51186">
    <property type="entry name" value="GNAT"/>
    <property type="match status" value="1"/>
</dbReference>
<dbReference type="Proteomes" id="UP000019375">
    <property type="component" value="Unassembled WGS sequence"/>
</dbReference>
<dbReference type="InterPro" id="IPR000182">
    <property type="entry name" value="GNAT_dom"/>
</dbReference>
<dbReference type="SUPFAM" id="SSF55729">
    <property type="entry name" value="Acyl-CoA N-acyltransferases (Nat)"/>
    <property type="match status" value="1"/>
</dbReference>
<dbReference type="InterPro" id="IPR051908">
    <property type="entry name" value="Ribosomal_N-acetyltransferase"/>
</dbReference>
<dbReference type="Pfam" id="PF13302">
    <property type="entry name" value="Acetyltransf_3"/>
    <property type="match status" value="1"/>
</dbReference>
<dbReference type="Gene3D" id="3.40.630.30">
    <property type="match status" value="1"/>
</dbReference>
<reference evidence="3" key="1">
    <citation type="journal article" date="2013" name="Genome Announc.">
        <title>Genome sequence of the food spoilage yeast Zygosaccharomyces bailii CLIB 213(T).</title>
        <authorList>
            <person name="Galeote V."/>
            <person name="Bigey F."/>
            <person name="Devillers H."/>
            <person name="Neuveglise C."/>
            <person name="Dequin S."/>
        </authorList>
    </citation>
    <scope>NUCLEOTIDE SEQUENCE [LARGE SCALE GENOMIC DNA]</scope>
    <source>
        <strain evidence="3">CLIB 213 / ATCC 58445 / CBS 680 / CCRC 21525 / NBRC 1098 / NCYC 1416 / NRRL Y-2227</strain>
    </source>
</reference>
<dbReference type="GO" id="GO:1990189">
    <property type="term" value="F:protein N-terminal-serine acetyltransferase activity"/>
    <property type="evidence" value="ECO:0007669"/>
    <property type="project" value="TreeGrafter"/>
</dbReference>
<organism evidence="2 3">
    <name type="scientific">Zygosaccharomyces bailii (strain CLIB 213 / ATCC 58445 / CBS 680 / BCRC 21525 / NBRC 1098 / NCYC 1416 / NRRL Y-2227)</name>
    <dbReference type="NCBI Taxonomy" id="1333698"/>
    <lineage>
        <taxon>Eukaryota</taxon>
        <taxon>Fungi</taxon>
        <taxon>Dikarya</taxon>
        <taxon>Ascomycota</taxon>
        <taxon>Saccharomycotina</taxon>
        <taxon>Saccharomycetes</taxon>
        <taxon>Saccharomycetales</taxon>
        <taxon>Saccharomycetaceae</taxon>
        <taxon>Zygosaccharomyces</taxon>
    </lineage>
</organism>
<dbReference type="InterPro" id="IPR016181">
    <property type="entry name" value="Acyl_CoA_acyltransferase"/>
</dbReference>
<sequence length="234" mass="27176">MKEAERTEQPLGALVNNWTSRPYPEKIILEGNFCRLEPLCTEKHALYLFDAYQKAGADMWTYIPEGPFQDVEHFRTMIDKSVASKNVHFAIVNKKTECPVGQFCLMRCDPANGVVEVGYVLFSPALKKTTMATEAHYLLMKYVFENLKYRRYEWKCDSLNAASRKAALRLGFQYEGTFRQAAVSKGRNRDTHWFSIIDREWNCCRLAFERWLSCENFDQGKQKVGLNEIRSAIL</sequence>